<proteinExistence type="predicted"/>
<dbReference type="InterPro" id="IPR057478">
    <property type="entry name" value="DAAF9_2"/>
</dbReference>
<accession>A0A418APM6</accession>
<evidence type="ECO:0000259" key="2">
    <source>
        <dbReference type="Pfam" id="PF25204"/>
    </source>
</evidence>
<sequence>MPPPAFTGRDSYQRLQQLQDLCIPDDERGFHALLLVGGADGLYSPGSQAALKYLFLGKSGQDLLGEQVIPQQYEALEDIVIVLTRTSVSIFYILDSDSATFLLPFVSNWRNVTEYVATDDMTQDVRELTKIRAFRSMVEPHRVIGIPLHEPGKPSKEAPTAEAWPIVQSFGLDEFHPASTAKGFFSMHHSVVNCAMALTARLTDIDDFFAQRLVTDAEPALAHHFDGFLAKLDHADTPAARGAFTEADIADDLSSFYDFGTIRHDARGLTKSAHRGASVHFGTRTSAAPSMPSSKTVLAHQAGVSGQFPATHFTVVAEEPLTGLRVGRTYFLGTGKCAGRIVDPDALVSPGDATLDRYESVPSNAPDTLRLIATVAKGANLGALVVGDSILVDIGTCAFLVITAASFPAFRTWIQPGMEADHAAHVDTVLASDYMARCNRMPTYVVDGGGERASRGVFVQGFVLKSPHSHPLVVSFPTHVRSLRVLSTPYDELLLVVVDFVSTSNPVLEWLPGAATPAAASIALPLVAGSRMQVCVLGVLDEWKASAAAHDIPFLKPATGPPGNSWHHVVVDTRELPADAADTAACIRTKVADALASITSSDVVGWLRRPRMLVTVVGYVDPIGVCAAIESTDRSLTLSTVIAVVSSVAVTVPESANPFPKLWDQLAAGFITTIVLTHTQELDHVCLHRLRTRVDAANPFADVLCLRSNSLDGDLTAFVALDEFNAPDRQRYRDVHFPSWQVKPAAYAAPLPPSVSAVRFEMQLQLDRTRFVAYIHVHCQTNTAWRDGLM</sequence>
<organism evidence="3 4">
    <name type="scientific">Aphanomyces invadans</name>
    <dbReference type="NCBI Taxonomy" id="157072"/>
    <lineage>
        <taxon>Eukaryota</taxon>
        <taxon>Sar</taxon>
        <taxon>Stramenopiles</taxon>
        <taxon>Oomycota</taxon>
        <taxon>Saprolegniomycetes</taxon>
        <taxon>Saprolegniales</taxon>
        <taxon>Verrucalvaceae</taxon>
        <taxon>Aphanomyces</taxon>
    </lineage>
</organism>
<dbReference type="PANTHER" id="PTHR33664:SF1">
    <property type="entry name" value="DYNEIN AXONEMAL ASSEMBLY FACTOR 9"/>
    <property type="match status" value="1"/>
</dbReference>
<dbReference type="EMBL" id="QUSY01000848">
    <property type="protein sequence ID" value="RHY27070.1"/>
    <property type="molecule type" value="Genomic_DNA"/>
</dbReference>
<dbReference type="Proteomes" id="UP000285060">
    <property type="component" value="Unassembled WGS sequence"/>
</dbReference>
<evidence type="ECO:0000313" key="4">
    <source>
        <dbReference type="Proteomes" id="UP000285060"/>
    </source>
</evidence>
<evidence type="ECO:0000313" key="3">
    <source>
        <dbReference type="EMBL" id="RHY27070.1"/>
    </source>
</evidence>
<keyword evidence="4" id="KW-1185">Reference proteome</keyword>
<dbReference type="VEuPathDB" id="FungiDB:H310_10818"/>
<dbReference type="AlphaFoldDB" id="A0A418APM6"/>
<feature type="domain" description="DAAF9 N-terminal" evidence="1">
    <location>
        <begin position="9"/>
        <end position="198"/>
    </location>
</feature>
<dbReference type="PANTHER" id="PTHR33664">
    <property type="entry name" value="RCG26366"/>
    <property type="match status" value="1"/>
</dbReference>
<evidence type="ECO:0000259" key="1">
    <source>
        <dbReference type="Pfam" id="PF23281"/>
    </source>
</evidence>
<reference evidence="3 4" key="1">
    <citation type="submission" date="2018-08" db="EMBL/GenBank/DDBJ databases">
        <title>Aphanomyces genome sequencing and annotation.</title>
        <authorList>
            <person name="Minardi D."/>
            <person name="Oidtmann B."/>
            <person name="Van Der Giezen M."/>
            <person name="Studholme D.J."/>
        </authorList>
    </citation>
    <scope>NUCLEOTIDE SEQUENCE [LARGE SCALE GENOMIC DNA]</scope>
    <source>
        <strain evidence="3 4">NJM0002</strain>
    </source>
</reference>
<dbReference type="Pfam" id="PF25204">
    <property type="entry name" value="DAAF9_2"/>
    <property type="match status" value="1"/>
</dbReference>
<comment type="caution">
    <text evidence="3">The sequence shown here is derived from an EMBL/GenBank/DDBJ whole genome shotgun (WGS) entry which is preliminary data.</text>
</comment>
<protein>
    <submittedName>
        <fullName evidence="3">Uncharacterized protein</fullName>
    </submittedName>
</protein>
<dbReference type="InterPro" id="IPR056498">
    <property type="entry name" value="DAAF9_N"/>
</dbReference>
<dbReference type="Pfam" id="PF23281">
    <property type="entry name" value="DAAF9_N"/>
    <property type="match status" value="1"/>
</dbReference>
<feature type="domain" description="DAAF9" evidence="2">
    <location>
        <begin position="606"/>
        <end position="740"/>
    </location>
</feature>
<name>A0A418APM6_9STRA</name>
<dbReference type="InterPro" id="IPR040342">
    <property type="entry name" value="DNAAF9"/>
</dbReference>
<gene>
    <name evidence="3" type="ORF">DYB32_008992</name>
</gene>